<organism evidence="3 4">
    <name type="scientific">Dreissena polymorpha</name>
    <name type="common">Zebra mussel</name>
    <name type="synonym">Mytilus polymorpha</name>
    <dbReference type="NCBI Taxonomy" id="45954"/>
    <lineage>
        <taxon>Eukaryota</taxon>
        <taxon>Metazoa</taxon>
        <taxon>Spiralia</taxon>
        <taxon>Lophotrochozoa</taxon>
        <taxon>Mollusca</taxon>
        <taxon>Bivalvia</taxon>
        <taxon>Autobranchia</taxon>
        <taxon>Heteroconchia</taxon>
        <taxon>Euheterodonta</taxon>
        <taxon>Imparidentia</taxon>
        <taxon>Neoheterodontei</taxon>
        <taxon>Myida</taxon>
        <taxon>Dreissenoidea</taxon>
        <taxon>Dreissenidae</taxon>
        <taxon>Dreissena</taxon>
    </lineage>
</organism>
<comment type="caution">
    <text evidence="3">The sequence shown here is derived from an EMBL/GenBank/DDBJ whole genome shotgun (WGS) entry which is preliminary data.</text>
</comment>
<feature type="signal peptide" evidence="2">
    <location>
        <begin position="1"/>
        <end position="20"/>
    </location>
</feature>
<name>A0A9D3Y4N3_DREPO</name>
<proteinExistence type="predicted"/>
<keyword evidence="4" id="KW-1185">Reference proteome</keyword>
<keyword evidence="1" id="KW-0472">Membrane</keyword>
<feature type="chain" id="PRO_5039412896" description="Secreted protein" evidence="2">
    <location>
        <begin position="21"/>
        <end position="116"/>
    </location>
</feature>
<keyword evidence="1" id="KW-1133">Transmembrane helix</keyword>
<keyword evidence="2" id="KW-0732">Signal</keyword>
<gene>
    <name evidence="3" type="ORF">DPMN_191046</name>
</gene>
<feature type="transmembrane region" description="Helical" evidence="1">
    <location>
        <begin position="66"/>
        <end position="85"/>
    </location>
</feature>
<accession>A0A9D3Y4N3</accession>
<reference evidence="3" key="2">
    <citation type="submission" date="2020-11" db="EMBL/GenBank/DDBJ databases">
        <authorList>
            <person name="McCartney M.A."/>
            <person name="Auch B."/>
            <person name="Kono T."/>
            <person name="Mallez S."/>
            <person name="Becker A."/>
            <person name="Gohl D.M."/>
            <person name="Silverstein K.A.T."/>
            <person name="Koren S."/>
            <person name="Bechman K.B."/>
            <person name="Herman A."/>
            <person name="Abrahante J.E."/>
            <person name="Garbe J."/>
        </authorList>
    </citation>
    <scope>NUCLEOTIDE SEQUENCE</scope>
    <source>
        <strain evidence="3">Duluth1</strain>
        <tissue evidence="3">Whole animal</tissue>
    </source>
</reference>
<evidence type="ECO:0000313" key="4">
    <source>
        <dbReference type="Proteomes" id="UP000828390"/>
    </source>
</evidence>
<evidence type="ECO:0000256" key="1">
    <source>
        <dbReference type="SAM" id="Phobius"/>
    </source>
</evidence>
<dbReference type="Proteomes" id="UP000828390">
    <property type="component" value="Unassembled WGS sequence"/>
</dbReference>
<dbReference type="EMBL" id="JAIWYP010000029">
    <property type="protein sequence ID" value="KAH3691868.1"/>
    <property type="molecule type" value="Genomic_DNA"/>
</dbReference>
<protein>
    <recommendedName>
        <fullName evidence="5">Secreted protein</fullName>
    </recommendedName>
</protein>
<dbReference type="AlphaFoldDB" id="A0A9D3Y4N3"/>
<evidence type="ECO:0000256" key="2">
    <source>
        <dbReference type="SAM" id="SignalP"/>
    </source>
</evidence>
<reference evidence="3" key="1">
    <citation type="journal article" date="2019" name="bioRxiv">
        <title>The Genome of the Zebra Mussel, Dreissena polymorpha: A Resource for Invasive Species Research.</title>
        <authorList>
            <person name="McCartney M.A."/>
            <person name="Auch B."/>
            <person name="Kono T."/>
            <person name="Mallez S."/>
            <person name="Zhang Y."/>
            <person name="Obille A."/>
            <person name="Becker A."/>
            <person name="Abrahante J.E."/>
            <person name="Garbe J."/>
            <person name="Badalamenti J.P."/>
            <person name="Herman A."/>
            <person name="Mangelson H."/>
            <person name="Liachko I."/>
            <person name="Sullivan S."/>
            <person name="Sone E.D."/>
            <person name="Koren S."/>
            <person name="Silverstein K.A.T."/>
            <person name="Beckman K.B."/>
            <person name="Gohl D.M."/>
        </authorList>
    </citation>
    <scope>NUCLEOTIDE SEQUENCE</scope>
    <source>
        <strain evidence="3">Duluth1</strain>
        <tissue evidence="3">Whole animal</tissue>
    </source>
</reference>
<sequence length="116" mass="12998">MMTLICFTVISLDLNPVCSSASSYSTLHFNRLRMILGWIMRLMVRLFSHFDVAIFRYRNDQRLGPFIGPLLLLFWKSAVIVPGVVSPLCLMSSGGTLSTPDVHAFRLLTASCNLCL</sequence>
<keyword evidence="1" id="KW-0812">Transmembrane</keyword>
<evidence type="ECO:0008006" key="5">
    <source>
        <dbReference type="Google" id="ProtNLM"/>
    </source>
</evidence>
<evidence type="ECO:0000313" key="3">
    <source>
        <dbReference type="EMBL" id="KAH3691868.1"/>
    </source>
</evidence>